<dbReference type="InterPro" id="IPR029070">
    <property type="entry name" value="Chitinase_insertion_sf"/>
</dbReference>
<dbReference type="InterPro" id="IPR011583">
    <property type="entry name" value="Chitinase_II/V-like_cat"/>
</dbReference>
<dbReference type="PROSITE" id="PS51910">
    <property type="entry name" value="GH18_2"/>
    <property type="match status" value="1"/>
</dbReference>
<dbReference type="OrthoDB" id="76388at2759"/>
<dbReference type="PANTHER" id="PTHR11177:SF317">
    <property type="entry name" value="CHITINASE 12-RELATED"/>
    <property type="match status" value="1"/>
</dbReference>
<dbReference type="FunFam" id="3.10.50.10:FF:000005">
    <property type="entry name" value="Endochitinase B1"/>
    <property type="match status" value="1"/>
</dbReference>
<comment type="catalytic activity">
    <reaction evidence="1">
        <text>Random endo-hydrolysis of N-acetyl-beta-D-glucosaminide (1-&gt;4)-beta-linkages in chitin and chitodextrins.</text>
        <dbReference type="EC" id="3.2.1.14"/>
    </reaction>
</comment>
<dbReference type="PANTHER" id="PTHR11177">
    <property type="entry name" value="CHITINASE"/>
    <property type="match status" value="1"/>
</dbReference>
<evidence type="ECO:0000256" key="3">
    <source>
        <dbReference type="ARBA" id="ARBA00008682"/>
    </source>
</evidence>
<accession>A0A8H7BKG2</accession>
<comment type="similarity">
    <text evidence="3">Belongs to the glycosyl hydrolase 18 family. Chitinase class V subfamily.</text>
</comment>
<dbReference type="GO" id="GO:0006032">
    <property type="term" value="P:chitin catabolic process"/>
    <property type="evidence" value="ECO:0007669"/>
    <property type="project" value="UniProtKB-KW"/>
</dbReference>
<keyword evidence="8" id="KW-0119">Carbohydrate metabolism</keyword>
<evidence type="ECO:0000256" key="6">
    <source>
        <dbReference type="ARBA" id="ARBA00022801"/>
    </source>
</evidence>
<dbReference type="SMART" id="SM00636">
    <property type="entry name" value="Glyco_18"/>
    <property type="match status" value="1"/>
</dbReference>
<evidence type="ECO:0000256" key="1">
    <source>
        <dbReference type="ARBA" id="ARBA00000822"/>
    </source>
</evidence>
<dbReference type="Proteomes" id="UP000605846">
    <property type="component" value="Unassembled WGS sequence"/>
</dbReference>
<evidence type="ECO:0000259" key="12">
    <source>
        <dbReference type="PROSITE" id="PS51910"/>
    </source>
</evidence>
<organism evidence="13 14">
    <name type="scientific">Apophysomyces ossiformis</name>
    <dbReference type="NCBI Taxonomy" id="679940"/>
    <lineage>
        <taxon>Eukaryota</taxon>
        <taxon>Fungi</taxon>
        <taxon>Fungi incertae sedis</taxon>
        <taxon>Mucoromycota</taxon>
        <taxon>Mucoromycotina</taxon>
        <taxon>Mucoromycetes</taxon>
        <taxon>Mucorales</taxon>
        <taxon>Mucorineae</taxon>
        <taxon>Mucoraceae</taxon>
        <taxon>Apophysomyces</taxon>
    </lineage>
</organism>
<dbReference type="EC" id="3.2.1.14" evidence="4"/>
<dbReference type="CDD" id="cd06548">
    <property type="entry name" value="GH18_chitinase"/>
    <property type="match status" value="1"/>
</dbReference>
<dbReference type="InterPro" id="IPR001579">
    <property type="entry name" value="Glyco_hydro_18_chit_AS"/>
</dbReference>
<keyword evidence="9 11" id="KW-0326">Glycosidase</keyword>
<comment type="subcellular location">
    <subcellularLocation>
        <location evidence="2">Secreted</location>
    </subcellularLocation>
</comment>
<dbReference type="GO" id="GO:0008843">
    <property type="term" value="F:endochitinase activity"/>
    <property type="evidence" value="ECO:0007669"/>
    <property type="project" value="UniProtKB-EC"/>
</dbReference>
<dbReference type="Gene3D" id="3.10.50.10">
    <property type="match status" value="1"/>
</dbReference>
<dbReference type="InterPro" id="IPR050314">
    <property type="entry name" value="Glycosyl_Hydrlase_18"/>
</dbReference>
<evidence type="ECO:0000256" key="9">
    <source>
        <dbReference type="ARBA" id="ARBA00023295"/>
    </source>
</evidence>
<keyword evidence="7" id="KW-0146">Chitin degradation</keyword>
<dbReference type="SUPFAM" id="SSF54556">
    <property type="entry name" value="Chitinase insertion domain"/>
    <property type="match status" value="1"/>
</dbReference>
<comment type="caution">
    <text evidence="13">The sequence shown here is derived from an EMBL/GenBank/DDBJ whole genome shotgun (WGS) entry which is preliminary data.</text>
</comment>
<evidence type="ECO:0000256" key="7">
    <source>
        <dbReference type="ARBA" id="ARBA00023024"/>
    </source>
</evidence>
<keyword evidence="6 11" id="KW-0378">Hydrolase</keyword>
<name>A0A8H7BKG2_9FUNG</name>
<dbReference type="SUPFAM" id="SSF51445">
    <property type="entry name" value="(Trans)glycosidases"/>
    <property type="match status" value="1"/>
</dbReference>
<evidence type="ECO:0000313" key="13">
    <source>
        <dbReference type="EMBL" id="KAF7724702.1"/>
    </source>
</evidence>
<dbReference type="FunFam" id="3.20.20.80:FF:000075">
    <property type="entry name" value="Sporulation-specific chitinase"/>
    <property type="match status" value="1"/>
</dbReference>
<dbReference type="Gene3D" id="3.20.20.80">
    <property type="entry name" value="Glycosidases"/>
    <property type="match status" value="1"/>
</dbReference>
<dbReference type="InterPro" id="IPR017853">
    <property type="entry name" value="GH"/>
</dbReference>
<dbReference type="GO" id="GO:0000272">
    <property type="term" value="P:polysaccharide catabolic process"/>
    <property type="evidence" value="ECO:0007669"/>
    <property type="project" value="UniProtKB-KW"/>
</dbReference>
<keyword evidence="10" id="KW-0624">Polysaccharide degradation</keyword>
<feature type="domain" description="GH18" evidence="12">
    <location>
        <begin position="11"/>
        <end position="380"/>
    </location>
</feature>
<keyword evidence="14" id="KW-1185">Reference proteome</keyword>
<dbReference type="InterPro" id="IPR001223">
    <property type="entry name" value="Glyco_hydro18_cat"/>
</dbReference>
<dbReference type="EMBL" id="JABAYA010000113">
    <property type="protein sequence ID" value="KAF7724702.1"/>
    <property type="molecule type" value="Genomic_DNA"/>
</dbReference>
<dbReference type="GO" id="GO:0005576">
    <property type="term" value="C:extracellular region"/>
    <property type="evidence" value="ECO:0007669"/>
    <property type="project" value="UniProtKB-SubCell"/>
</dbReference>
<evidence type="ECO:0000256" key="8">
    <source>
        <dbReference type="ARBA" id="ARBA00023277"/>
    </source>
</evidence>
<dbReference type="AlphaFoldDB" id="A0A8H7BKG2"/>
<dbReference type="GO" id="GO:0008061">
    <property type="term" value="F:chitin binding"/>
    <property type="evidence" value="ECO:0007669"/>
    <property type="project" value="InterPro"/>
</dbReference>
<evidence type="ECO:0000256" key="11">
    <source>
        <dbReference type="RuleBase" id="RU000489"/>
    </source>
</evidence>
<reference evidence="13" key="1">
    <citation type="submission" date="2020-01" db="EMBL/GenBank/DDBJ databases">
        <title>Genome Sequencing of Three Apophysomyces-Like Fungal Strains Confirms a Novel Fungal Genus in the Mucoromycota with divergent Burkholderia-like Endosymbiotic Bacteria.</title>
        <authorList>
            <person name="Stajich J.E."/>
            <person name="Macias A.M."/>
            <person name="Carter-House D."/>
            <person name="Lovett B."/>
            <person name="Kasson L.R."/>
            <person name="Berry K."/>
            <person name="Grigoriev I."/>
            <person name="Chang Y."/>
            <person name="Spatafora J."/>
            <person name="Kasson M.T."/>
        </authorList>
    </citation>
    <scope>NUCLEOTIDE SEQUENCE</scope>
    <source>
        <strain evidence="13">NRRL A-21654</strain>
    </source>
</reference>
<sequence length="404" mass="45925">MMQPPPATNGKVIAGYFTNWSIYARNYNVIDLAASAHQLTHILYAFARCEPDGSVVLGDVWADKDKHFPPEQTINQQADSWNEQGNNLYGNFKQLYLLKQRHRHLKVSLSIGGWTWSTNFAEVASDPAKRAKFVETAVQHVADLGLDGIDIDWEFPKDDREAFFYVHLVYEVRIALDKYQQRLQQTNQPRLLLTVAVPCGPSHYKTLRLREMEPYIDLFYLMAYDFAGSWDAHAGHQSALHGEGLHVHQAVQHYMQSVPPHKLVLGLPAYGRGFSNTDGPGRPYNGMPEGSWEKGMYDYKALPRPGAVEHHDWQKMAAWSYDPSLREMVTYDSPPIVQAKCDYIKQMQLGGAMFWELSGDAPAGHPRSLLQTVHQALGNQHDTIPNHLEYPQSQFDNMKTGMRS</sequence>
<protein>
    <recommendedName>
        <fullName evidence="4">chitinase</fullName>
        <ecNumber evidence="4">3.2.1.14</ecNumber>
    </recommendedName>
</protein>
<evidence type="ECO:0000256" key="5">
    <source>
        <dbReference type="ARBA" id="ARBA00022525"/>
    </source>
</evidence>
<dbReference type="Pfam" id="PF00704">
    <property type="entry name" value="Glyco_hydro_18"/>
    <property type="match status" value="1"/>
</dbReference>
<evidence type="ECO:0000256" key="4">
    <source>
        <dbReference type="ARBA" id="ARBA00012729"/>
    </source>
</evidence>
<gene>
    <name evidence="13" type="ORF">EC973_000810</name>
</gene>
<proteinExistence type="inferred from homology"/>
<evidence type="ECO:0000313" key="14">
    <source>
        <dbReference type="Proteomes" id="UP000605846"/>
    </source>
</evidence>
<keyword evidence="5" id="KW-0964">Secreted</keyword>
<evidence type="ECO:0000256" key="10">
    <source>
        <dbReference type="ARBA" id="ARBA00023326"/>
    </source>
</evidence>
<dbReference type="PROSITE" id="PS01095">
    <property type="entry name" value="GH18_1"/>
    <property type="match status" value="1"/>
</dbReference>
<evidence type="ECO:0000256" key="2">
    <source>
        <dbReference type="ARBA" id="ARBA00004613"/>
    </source>
</evidence>